<dbReference type="PANTHER" id="PTHR30404">
    <property type="entry name" value="N-ACETYLMURAMOYL-L-ALANINE AMIDASE"/>
    <property type="match status" value="1"/>
</dbReference>
<keyword evidence="4" id="KW-0732">Signal</keyword>
<organism evidence="6 7">
    <name type="scientific">Hwanghaeella grinnelliae</name>
    <dbReference type="NCBI Taxonomy" id="2500179"/>
    <lineage>
        <taxon>Bacteria</taxon>
        <taxon>Pseudomonadati</taxon>
        <taxon>Pseudomonadota</taxon>
        <taxon>Alphaproteobacteria</taxon>
        <taxon>Rhodospirillales</taxon>
        <taxon>Rhodospirillaceae</taxon>
        <taxon>Hwanghaeella</taxon>
    </lineage>
</organism>
<dbReference type="AlphaFoldDB" id="A0A437QU92"/>
<feature type="chain" id="PRO_5019440333" description="N-acetylmuramoyl-L-alanine amidase" evidence="4">
    <location>
        <begin position="32"/>
        <end position="421"/>
    </location>
</feature>
<evidence type="ECO:0000259" key="5">
    <source>
        <dbReference type="SMART" id="SM00646"/>
    </source>
</evidence>
<dbReference type="Gene3D" id="2.60.40.3500">
    <property type="match status" value="1"/>
</dbReference>
<evidence type="ECO:0000256" key="2">
    <source>
        <dbReference type="ARBA" id="ARBA00011901"/>
    </source>
</evidence>
<dbReference type="GO" id="GO:0009253">
    <property type="term" value="P:peptidoglycan catabolic process"/>
    <property type="evidence" value="ECO:0007669"/>
    <property type="project" value="InterPro"/>
</dbReference>
<evidence type="ECO:0000313" key="6">
    <source>
        <dbReference type="EMBL" id="RVU38059.1"/>
    </source>
</evidence>
<dbReference type="InterPro" id="IPR021731">
    <property type="entry name" value="AMIN_dom"/>
</dbReference>
<evidence type="ECO:0000256" key="1">
    <source>
        <dbReference type="ARBA" id="ARBA00001561"/>
    </source>
</evidence>
<evidence type="ECO:0000256" key="3">
    <source>
        <dbReference type="ARBA" id="ARBA00022801"/>
    </source>
</evidence>
<dbReference type="SUPFAM" id="SSF53187">
    <property type="entry name" value="Zn-dependent exopeptidases"/>
    <property type="match status" value="1"/>
</dbReference>
<dbReference type="EMBL" id="SADE01000001">
    <property type="protein sequence ID" value="RVU38059.1"/>
    <property type="molecule type" value="Genomic_DNA"/>
</dbReference>
<feature type="signal peptide" evidence="4">
    <location>
        <begin position="1"/>
        <end position="31"/>
    </location>
</feature>
<dbReference type="CDD" id="cd02696">
    <property type="entry name" value="MurNAc-LAA"/>
    <property type="match status" value="1"/>
</dbReference>
<dbReference type="InterPro" id="IPR002508">
    <property type="entry name" value="MurNAc-LAA_cat"/>
</dbReference>
<sequence length="421" mass="46511">MSAPVPTLFRRIVVALTAFLAVFGVAVTAHAQSKVTDVRVGVHQGFTRFVLELDASAPYRLLTLRDPYRVVIDLPEVAWETGDESAGKVAKGVIGKFRFGLFQHGVSRFVIDLREPAVVKAHFRLDPEPGAGHRLVVDLEPSTDQQFAAAMGSVESKDWASRQSAVAAASQSQQQSIVRAPVKPTEQAEKRLKTIVIDPGHGGVDPGAIGASGIYEKKITLAFARDLRDRLQALGGYRVIMTRDRDIYIPLRRRYEVAHRNEADLFISVHADAHHTSDLRGFSVYTLSETASDKEAAALATKENKSDILAGYDLSEYDDQTSFILLDLAQRKTSEASWQFAQSLVKNVGSNVTLLRRPHRFAGFAVLKSPTVPSVLVELGYLSNRREEKDLRTPAYRAGLADAIIRAIDVYFEQQDRLSRS</sequence>
<name>A0A437QU92_9PROT</name>
<dbReference type="GO" id="GO:0008745">
    <property type="term" value="F:N-acetylmuramoyl-L-alanine amidase activity"/>
    <property type="evidence" value="ECO:0007669"/>
    <property type="project" value="UniProtKB-EC"/>
</dbReference>
<dbReference type="Pfam" id="PF01520">
    <property type="entry name" value="Amidase_3"/>
    <property type="match status" value="1"/>
</dbReference>
<dbReference type="Proteomes" id="UP000287447">
    <property type="component" value="Unassembled WGS sequence"/>
</dbReference>
<evidence type="ECO:0000256" key="4">
    <source>
        <dbReference type="SAM" id="SignalP"/>
    </source>
</evidence>
<dbReference type="Gene3D" id="3.40.630.40">
    <property type="entry name" value="Zn-dependent exopeptidases"/>
    <property type="match status" value="1"/>
</dbReference>
<comment type="caution">
    <text evidence="6">The sequence shown here is derived from an EMBL/GenBank/DDBJ whole genome shotgun (WGS) entry which is preliminary data.</text>
</comment>
<keyword evidence="3" id="KW-0378">Hydrolase</keyword>
<dbReference type="Pfam" id="PF11741">
    <property type="entry name" value="AMIN"/>
    <property type="match status" value="1"/>
</dbReference>
<dbReference type="GO" id="GO:0030288">
    <property type="term" value="C:outer membrane-bounded periplasmic space"/>
    <property type="evidence" value="ECO:0007669"/>
    <property type="project" value="TreeGrafter"/>
</dbReference>
<dbReference type="RefSeq" id="WP_127763431.1">
    <property type="nucleotide sequence ID" value="NZ_SADE01000001.1"/>
</dbReference>
<protein>
    <recommendedName>
        <fullName evidence="2">N-acetylmuramoyl-L-alanine amidase</fullName>
        <ecNumber evidence="2">3.5.1.28</ecNumber>
    </recommendedName>
</protein>
<dbReference type="FunFam" id="3.40.630.40:FF:000005">
    <property type="entry name" value="N-acetylmuramoyl-L-alanine amidase (AmiA)"/>
    <property type="match status" value="1"/>
</dbReference>
<keyword evidence="7" id="KW-1185">Reference proteome</keyword>
<proteinExistence type="predicted"/>
<feature type="domain" description="MurNAc-LAA" evidence="5">
    <location>
        <begin position="255"/>
        <end position="409"/>
    </location>
</feature>
<dbReference type="EC" id="3.5.1.28" evidence="2"/>
<gene>
    <name evidence="6" type="ORF">EOI86_01780</name>
</gene>
<reference evidence="7" key="1">
    <citation type="submission" date="2019-01" db="EMBL/GenBank/DDBJ databases">
        <title>Gri0909 isolated from a small marine red alga.</title>
        <authorList>
            <person name="Kim J."/>
            <person name="Jeong S.E."/>
            <person name="Jeon C.O."/>
        </authorList>
    </citation>
    <scope>NUCLEOTIDE SEQUENCE [LARGE SCALE GENOMIC DNA]</scope>
    <source>
        <strain evidence="7">Gri0909</strain>
    </source>
</reference>
<dbReference type="InterPro" id="IPR050695">
    <property type="entry name" value="N-acetylmuramoyl_amidase_3"/>
</dbReference>
<evidence type="ECO:0000313" key="7">
    <source>
        <dbReference type="Proteomes" id="UP000287447"/>
    </source>
</evidence>
<dbReference type="PANTHER" id="PTHR30404:SF0">
    <property type="entry name" value="N-ACETYLMURAMOYL-L-ALANINE AMIDASE AMIC"/>
    <property type="match status" value="1"/>
</dbReference>
<accession>A0A437QU92</accession>
<dbReference type="OrthoDB" id="9806267at2"/>
<dbReference type="SMART" id="SM00646">
    <property type="entry name" value="Ami_3"/>
    <property type="match status" value="1"/>
</dbReference>
<comment type="catalytic activity">
    <reaction evidence="1">
        <text>Hydrolyzes the link between N-acetylmuramoyl residues and L-amino acid residues in certain cell-wall glycopeptides.</text>
        <dbReference type="EC" id="3.5.1.28"/>
    </reaction>
</comment>